<sequence length="302" mass="32849">MALRKLLDSPPDSPYAKLPPIHIIFLKIEDSPRVVAWNFEESCASPTCIKNNKTAVISDGHSLTKITLFEAVSGRVAEGGAYFMKGHTLLGRSPPFTINVGSGTQFFQGSKIDCPAELHSRAEALLHPASPLVELRNCWAQQGLMSLEGVVVELSAVRKVESGKEAVPLRKLVLQQDTTTIKLSLWREAAVEPIIVGETIKLTHVKSLRTEYGIQVNTTNFTKVEKQQSSQTLDIIGVLKEGGATSTSNPPDAVFEVLLQSGETMYIEEALWEAPFDDAISQGPLKVEASVTGKTITAIKIK</sequence>
<dbReference type="AlphaFoldDB" id="A0AAV1F9Q2"/>
<dbReference type="Gene3D" id="2.40.50.140">
    <property type="entry name" value="Nucleic acid-binding proteins"/>
    <property type="match status" value="1"/>
</dbReference>
<dbReference type="SUPFAM" id="SSF50249">
    <property type="entry name" value="Nucleic acid-binding proteins"/>
    <property type="match status" value="1"/>
</dbReference>
<gene>
    <name evidence="1" type="ORF">XNOV1_A005299</name>
</gene>
<keyword evidence="2" id="KW-1185">Reference proteome</keyword>
<dbReference type="Proteomes" id="UP001178508">
    <property type="component" value="Chromosome 6"/>
</dbReference>
<organism evidence="1 2">
    <name type="scientific">Xyrichtys novacula</name>
    <name type="common">Pearly razorfish</name>
    <name type="synonym">Hemipteronotus novacula</name>
    <dbReference type="NCBI Taxonomy" id="13765"/>
    <lineage>
        <taxon>Eukaryota</taxon>
        <taxon>Metazoa</taxon>
        <taxon>Chordata</taxon>
        <taxon>Craniata</taxon>
        <taxon>Vertebrata</taxon>
        <taxon>Euteleostomi</taxon>
        <taxon>Actinopterygii</taxon>
        <taxon>Neopterygii</taxon>
        <taxon>Teleostei</taxon>
        <taxon>Neoteleostei</taxon>
        <taxon>Acanthomorphata</taxon>
        <taxon>Eupercaria</taxon>
        <taxon>Labriformes</taxon>
        <taxon>Labridae</taxon>
        <taxon>Xyrichtys</taxon>
    </lineage>
</organism>
<evidence type="ECO:0000313" key="1">
    <source>
        <dbReference type="EMBL" id="CAJ1057753.1"/>
    </source>
</evidence>
<accession>A0AAV1F9Q2</accession>
<dbReference type="EMBL" id="OY660869">
    <property type="protein sequence ID" value="CAJ1057753.1"/>
    <property type="molecule type" value="Genomic_DNA"/>
</dbReference>
<proteinExistence type="predicted"/>
<evidence type="ECO:0000313" key="2">
    <source>
        <dbReference type="Proteomes" id="UP001178508"/>
    </source>
</evidence>
<reference evidence="1" key="1">
    <citation type="submission" date="2023-08" db="EMBL/GenBank/DDBJ databases">
        <authorList>
            <person name="Alioto T."/>
            <person name="Alioto T."/>
            <person name="Gomez Garrido J."/>
        </authorList>
    </citation>
    <scope>NUCLEOTIDE SEQUENCE</scope>
</reference>
<dbReference type="InterPro" id="IPR012340">
    <property type="entry name" value="NA-bd_OB-fold"/>
</dbReference>
<protein>
    <submittedName>
        <fullName evidence="1">Uncharacterized protein</fullName>
    </submittedName>
</protein>
<name>A0AAV1F9Q2_XYRNO</name>